<name>A0A6N9HER9_9BURK</name>
<comment type="caution">
    <text evidence="2">The sequence shown here is derived from an EMBL/GenBank/DDBJ whole genome shotgun (WGS) entry which is preliminary data.</text>
</comment>
<dbReference type="AlphaFoldDB" id="A0A6N9HER9"/>
<evidence type="ECO:0000256" key="1">
    <source>
        <dbReference type="SAM" id="SignalP"/>
    </source>
</evidence>
<dbReference type="EMBL" id="WWCJ01000004">
    <property type="protein sequence ID" value="MYN01946.1"/>
    <property type="molecule type" value="Genomic_DNA"/>
</dbReference>
<evidence type="ECO:0000313" key="3">
    <source>
        <dbReference type="Proteomes" id="UP000448575"/>
    </source>
</evidence>
<proteinExistence type="predicted"/>
<evidence type="ECO:0000313" key="2">
    <source>
        <dbReference type="EMBL" id="MYN01946.1"/>
    </source>
</evidence>
<keyword evidence="3" id="KW-1185">Reference proteome</keyword>
<dbReference type="PROSITE" id="PS51257">
    <property type="entry name" value="PROKAR_LIPOPROTEIN"/>
    <property type="match status" value="1"/>
</dbReference>
<sequence length="130" mass="13952">MKRLSLLLLAAGLLSACSYIPFLKKDAELAQAPLPRKSAQADASAKRVMVNGVEVQKVDFRPGISSATVEQLAKAEQCRGGQGAGLMTEPGPVEVYRMACDNGKVFLARCELRQCKPMKLNGGVPHLVNQ</sequence>
<dbReference type="Proteomes" id="UP000448575">
    <property type="component" value="Unassembled WGS sequence"/>
</dbReference>
<keyword evidence="1" id="KW-0732">Signal</keyword>
<reference evidence="2 3" key="1">
    <citation type="submission" date="2019-12" db="EMBL/GenBank/DDBJ databases">
        <title>Novel species isolated from a subtropical stream in China.</title>
        <authorList>
            <person name="Lu H."/>
        </authorList>
    </citation>
    <scope>NUCLEOTIDE SEQUENCE [LARGE SCALE GENOMIC DNA]</scope>
    <source>
        <strain evidence="2 3">DS3</strain>
    </source>
</reference>
<dbReference type="RefSeq" id="WP_161024937.1">
    <property type="nucleotide sequence ID" value="NZ_WWCJ01000004.1"/>
</dbReference>
<feature type="chain" id="PRO_5026904327" description="Lipoprotein" evidence="1">
    <location>
        <begin position="19"/>
        <end position="130"/>
    </location>
</feature>
<protein>
    <recommendedName>
        <fullName evidence="4">Lipoprotein</fullName>
    </recommendedName>
</protein>
<evidence type="ECO:0008006" key="4">
    <source>
        <dbReference type="Google" id="ProtNLM"/>
    </source>
</evidence>
<accession>A0A6N9HER9</accession>
<gene>
    <name evidence="2" type="ORF">GTP41_07505</name>
</gene>
<organism evidence="2 3">
    <name type="scientific">Pseudoduganella guangdongensis</name>
    <dbReference type="NCBI Taxonomy" id="2692179"/>
    <lineage>
        <taxon>Bacteria</taxon>
        <taxon>Pseudomonadati</taxon>
        <taxon>Pseudomonadota</taxon>
        <taxon>Betaproteobacteria</taxon>
        <taxon>Burkholderiales</taxon>
        <taxon>Oxalobacteraceae</taxon>
        <taxon>Telluria group</taxon>
        <taxon>Pseudoduganella</taxon>
    </lineage>
</organism>
<feature type="signal peptide" evidence="1">
    <location>
        <begin position="1"/>
        <end position="18"/>
    </location>
</feature>